<dbReference type="GO" id="GO:0006281">
    <property type="term" value="P:DNA repair"/>
    <property type="evidence" value="ECO:0007669"/>
    <property type="project" value="UniProtKB-KW"/>
</dbReference>
<dbReference type="InterPro" id="IPR020476">
    <property type="entry name" value="Nudix_hydrolase"/>
</dbReference>
<sequence>MRKIHVACAVILHDGKIFATQRGYGEYKDGWEFPGGKIEEGETPEHAIVREIREELNTEIEPVRLLDTIEEDYPTFHISMKCFLCRVKSGKLELLEHEAARWLDREHLYDVAWLPADLELVRNQVEKLLADGEKDAAPKA</sequence>
<dbReference type="EMBL" id="VUMV01000002">
    <property type="protein sequence ID" value="MST81394.1"/>
    <property type="molecule type" value="Genomic_DNA"/>
</dbReference>
<dbReference type="PROSITE" id="PS00893">
    <property type="entry name" value="NUDIX_BOX"/>
    <property type="match status" value="1"/>
</dbReference>
<organism evidence="14 15">
    <name type="scientific">Bilifractor porci</name>
    <dbReference type="NCBI Taxonomy" id="2606636"/>
    <lineage>
        <taxon>Bacteria</taxon>
        <taxon>Bacillati</taxon>
        <taxon>Bacillota</taxon>
        <taxon>Clostridia</taxon>
        <taxon>Lachnospirales</taxon>
        <taxon>Lachnospiraceae</taxon>
        <taxon>Bilifractor</taxon>
    </lineage>
</organism>
<evidence type="ECO:0000256" key="2">
    <source>
        <dbReference type="ARBA" id="ARBA00005582"/>
    </source>
</evidence>
<dbReference type="RefSeq" id="WP_154457205.1">
    <property type="nucleotide sequence ID" value="NZ_VUMV01000002.1"/>
</dbReference>
<keyword evidence="7 12" id="KW-0378">Hydrolase</keyword>
<evidence type="ECO:0000256" key="6">
    <source>
        <dbReference type="ARBA" id="ARBA00022763"/>
    </source>
</evidence>
<dbReference type="EC" id="3.6.1.55" evidence="11"/>
<dbReference type="PRINTS" id="PR00502">
    <property type="entry name" value="NUDIXFAMILY"/>
</dbReference>
<dbReference type="GO" id="GO:0046872">
    <property type="term" value="F:metal ion binding"/>
    <property type="evidence" value="ECO:0007669"/>
    <property type="project" value="UniProtKB-KW"/>
</dbReference>
<evidence type="ECO:0000256" key="8">
    <source>
        <dbReference type="ARBA" id="ARBA00022842"/>
    </source>
</evidence>
<dbReference type="CDD" id="cd03425">
    <property type="entry name" value="NUDIX_MutT_NudA_like"/>
    <property type="match status" value="1"/>
</dbReference>
<evidence type="ECO:0000256" key="11">
    <source>
        <dbReference type="ARBA" id="ARBA00038905"/>
    </source>
</evidence>
<keyword evidence="6" id="KW-0227">DNA damage</keyword>
<dbReference type="GO" id="GO:0035539">
    <property type="term" value="F:8-oxo-7,8-dihydrodeoxyguanosine triphosphate pyrophosphatase activity"/>
    <property type="evidence" value="ECO:0007669"/>
    <property type="project" value="UniProtKB-EC"/>
</dbReference>
<keyword evidence="9" id="KW-0234">DNA repair</keyword>
<keyword evidence="15" id="KW-1185">Reference proteome</keyword>
<dbReference type="PROSITE" id="PS51462">
    <property type="entry name" value="NUDIX"/>
    <property type="match status" value="1"/>
</dbReference>
<evidence type="ECO:0000256" key="10">
    <source>
        <dbReference type="ARBA" id="ARBA00035861"/>
    </source>
</evidence>
<proteinExistence type="inferred from homology"/>
<evidence type="ECO:0000256" key="3">
    <source>
        <dbReference type="ARBA" id="ARBA00022457"/>
    </source>
</evidence>
<evidence type="ECO:0000259" key="13">
    <source>
        <dbReference type="PROSITE" id="PS51462"/>
    </source>
</evidence>
<dbReference type="GO" id="GO:0006260">
    <property type="term" value="P:DNA replication"/>
    <property type="evidence" value="ECO:0007669"/>
    <property type="project" value="UniProtKB-KW"/>
</dbReference>
<evidence type="ECO:0000256" key="12">
    <source>
        <dbReference type="RuleBase" id="RU003476"/>
    </source>
</evidence>
<comment type="catalytic activity">
    <reaction evidence="10">
        <text>8-oxo-dGTP + H2O = 8-oxo-dGMP + diphosphate + H(+)</text>
        <dbReference type="Rhea" id="RHEA:31575"/>
        <dbReference type="ChEBI" id="CHEBI:15377"/>
        <dbReference type="ChEBI" id="CHEBI:15378"/>
        <dbReference type="ChEBI" id="CHEBI:33019"/>
        <dbReference type="ChEBI" id="CHEBI:63224"/>
        <dbReference type="ChEBI" id="CHEBI:77896"/>
        <dbReference type="EC" id="3.6.1.55"/>
    </reaction>
</comment>
<dbReference type="GO" id="GO:0044716">
    <property type="term" value="F:8-oxo-GDP phosphatase activity"/>
    <property type="evidence" value="ECO:0007669"/>
    <property type="project" value="TreeGrafter"/>
</dbReference>
<keyword evidence="8" id="KW-0460">Magnesium</keyword>
<dbReference type="InterPro" id="IPR015797">
    <property type="entry name" value="NUDIX_hydrolase-like_dom_sf"/>
</dbReference>
<keyword evidence="3" id="KW-0515">Mutator protein</keyword>
<dbReference type="Proteomes" id="UP000466864">
    <property type="component" value="Unassembled WGS sequence"/>
</dbReference>
<name>A0A7X2P714_9FIRM</name>
<comment type="cofactor">
    <cofactor evidence="1">
        <name>Mg(2+)</name>
        <dbReference type="ChEBI" id="CHEBI:18420"/>
    </cofactor>
</comment>
<keyword evidence="4" id="KW-0235">DNA replication</keyword>
<dbReference type="InterPro" id="IPR047127">
    <property type="entry name" value="MutT-like"/>
</dbReference>
<evidence type="ECO:0000256" key="1">
    <source>
        <dbReference type="ARBA" id="ARBA00001946"/>
    </source>
</evidence>
<feature type="domain" description="Nudix hydrolase" evidence="13">
    <location>
        <begin position="1"/>
        <end position="128"/>
    </location>
</feature>
<reference evidence="14 15" key="1">
    <citation type="submission" date="2019-08" db="EMBL/GenBank/DDBJ databases">
        <title>In-depth cultivation of the pig gut microbiome towards novel bacterial diversity and tailored functional studies.</title>
        <authorList>
            <person name="Wylensek D."/>
            <person name="Hitch T.C.A."/>
            <person name="Clavel T."/>
        </authorList>
    </citation>
    <scope>NUCLEOTIDE SEQUENCE [LARGE SCALE GENOMIC DNA]</scope>
    <source>
        <strain evidence="14 15">Oil+RF-744-WCA-WT-13</strain>
    </source>
</reference>
<comment type="similarity">
    <text evidence="2 12">Belongs to the Nudix hydrolase family.</text>
</comment>
<dbReference type="SUPFAM" id="SSF55811">
    <property type="entry name" value="Nudix"/>
    <property type="match status" value="1"/>
</dbReference>
<evidence type="ECO:0000256" key="7">
    <source>
        <dbReference type="ARBA" id="ARBA00022801"/>
    </source>
</evidence>
<gene>
    <name evidence="14" type="ORF">FYJ60_03555</name>
</gene>
<accession>A0A7X2P714</accession>
<protein>
    <recommendedName>
        <fullName evidence="11">8-oxo-dGTP diphosphatase</fullName>
        <ecNumber evidence="11">3.6.1.55</ecNumber>
    </recommendedName>
</protein>
<dbReference type="PANTHER" id="PTHR47707">
    <property type="entry name" value="8-OXO-DGTP DIPHOSPHATASE"/>
    <property type="match status" value="1"/>
</dbReference>
<evidence type="ECO:0000256" key="5">
    <source>
        <dbReference type="ARBA" id="ARBA00022723"/>
    </source>
</evidence>
<dbReference type="GO" id="GO:0008413">
    <property type="term" value="F:8-oxo-7,8-dihydroguanosine triphosphate pyrophosphatase activity"/>
    <property type="evidence" value="ECO:0007669"/>
    <property type="project" value="TreeGrafter"/>
</dbReference>
<dbReference type="InterPro" id="IPR020084">
    <property type="entry name" value="NUDIX_hydrolase_CS"/>
</dbReference>
<evidence type="ECO:0000313" key="14">
    <source>
        <dbReference type="EMBL" id="MST81394.1"/>
    </source>
</evidence>
<dbReference type="PANTHER" id="PTHR47707:SF1">
    <property type="entry name" value="NUDIX HYDROLASE FAMILY PROTEIN"/>
    <property type="match status" value="1"/>
</dbReference>
<comment type="caution">
    <text evidence="14">The sequence shown here is derived from an EMBL/GenBank/DDBJ whole genome shotgun (WGS) entry which is preliminary data.</text>
</comment>
<evidence type="ECO:0000313" key="15">
    <source>
        <dbReference type="Proteomes" id="UP000466864"/>
    </source>
</evidence>
<keyword evidence="5" id="KW-0479">Metal-binding</keyword>
<dbReference type="GO" id="GO:0044715">
    <property type="term" value="F:8-oxo-dGDP phosphatase activity"/>
    <property type="evidence" value="ECO:0007669"/>
    <property type="project" value="TreeGrafter"/>
</dbReference>
<evidence type="ECO:0000256" key="9">
    <source>
        <dbReference type="ARBA" id="ARBA00023204"/>
    </source>
</evidence>
<dbReference type="Gene3D" id="3.90.79.10">
    <property type="entry name" value="Nucleoside Triphosphate Pyrophosphohydrolase"/>
    <property type="match status" value="1"/>
</dbReference>
<dbReference type="Pfam" id="PF00293">
    <property type="entry name" value="NUDIX"/>
    <property type="match status" value="1"/>
</dbReference>
<dbReference type="InterPro" id="IPR000086">
    <property type="entry name" value="NUDIX_hydrolase_dom"/>
</dbReference>
<dbReference type="AlphaFoldDB" id="A0A7X2P714"/>
<evidence type="ECO:0000256" key="4">
    <source>
        <dbReference type="ARBA" id="ARBA00022705"/>
    </source>
</evidence>